<dbReference type="InterPro" id="IPR036465">
    <property type="entry name" value="vWFA_dom_sf"/>
</dbReference>
<dbReference type="Pfam" id="PF07974">
    <property type="entry name" value="EGF_2"/>
    <property type="match status" value="2"/>
</dbReference>
<evidence type="ECO:0000256" key="7">
    <source>
        <dbReference type="ARBA" id="ARBA00022737"/>
    </source>
</evidence>
<dbReference type="GO" id="GO:0008305">
    <property type="term" value="C:integrin complex"/>
    <property type="evidence" value="ECO:0007669"/>
    <property type="project" value="TreeGrafter"/>
</dbReference>
<comment type="similarity">
    <text evidence="2 15">Belongs to the integrin beta chain family.</text>
</comment>
<dbReference type="GO" id="GO:0016477">
    <property type="term" value="P:cell migration"/>
    <property type="evidence" value="ECO:0007669"/>
    <property type="project" value="TreeGrafter"/>
</dbReference>
<dbReference type="SMART" id="SM01241">
    <property type="entry name" value="Integrin_b_cyt"/>
    <property type="match status" value="1"/>
</dbReference>
<feature type="disulfide bond" evidence="14">
    <location>
        <begin position="628"/>
        <end position="637"/>
    </location>
</feature>
<evidence type="ECO:0000259" key="19">
    <source>
        <dbReference type="SMART" id="SM01241"/>
    </source>
</evidence>
<dbReference type="GO" id="GO:0009986">
    <property type="term" value="C:cell surface"/>
    <property type="evidence" value="ECO:0007669"/>
    <property type="project" value="TreeGrafter"/>
</dbReference>
<keyword evidence="8 15" id="KW-0130">Cell adhesion</keyword>
<dbReference type="PROSITE" id="PS00243">
    <property type="entry name" value="I_EGF_1"/>
    <property type="match status" value="1"/>
</dbReference>
<dbReference type="Gene3D" id="2.10.25.10">
    <property type="entry name" value="Laminin"/>
    <property type="match status" value="3"/>
</dbReference>
<feature type="disulfide bond" evidence="14">
    <location>
        <begin position="648"/>
        <end position="657"/>
    </location>
</feature>
<keyword evidence="13" id="KW-0325">Glycoprotein</keyword>
<dbReference type="GO" id="GO:0033627">
    <property type="term" value="P:cell adhesion mediated by integrin"/>
    <property type="evidence" value="ECO:0007669"/>
    <property type="project" value="TreeGrafter"/>
</dbReference>
<evidence type="ECO:0000256" key="14">
    <source>
        <dbReference type="PIRSR" id="PIRSR002512-1"/>
    </source>
</evidence>
<dbReference type="FunFam" id="3.40.50.410:FF:000002">
    <property type="entry name" value="Integrin beta"/>
    <property type="match status" value="1"/>
</dbReference>
<evidence type="ECO:0000313" key="20">
    <source>
        <dbReference type="EMBL" id="KAJ6646515.1"/>
    </source>
</evidence>
<gene>
    <name evidence="20" type="primary">Itgbn</name>
    <name evidence="20" type="ORF">Bhyg_01727</name>
</gene>
<dbReference type="OrthoDB" id="410592at2759"/>
<feature type="disulfide bond" evidence="14">
    <location>
        <begin position="505"/>
        <end position="520"/>
    </location>
</feature>
<dbReference type="GO" id="GO:0098609">
    <property type="term" value="P:cell-cell adhesion"/>
    <property type="evidence" value="ECO:0007669"/>
    <property type="project" value="TreeGrafter"/>
</dbReference>
<dbReference type="SUPFAM" id="SSF57196">
    <property type="entry name" value="EGF/Laminin"/>
    <property type="match status" value="1"/>
</dbReference>
<dbReference type="Gene3D" id="1.20.5.100">
    <property type="entry name" value="Cytochrome c1, transmembrane anchor, C-terminal"/>
    <property type="match status" value="1"/>
</dbReference>
<dbReference type="Pfam" id="PF08725">
    <property type="entry name" value="Integrin_b_cyt"/>
    <property type="match status" value="1"/>
</dbReference>
<keyword evidence="12 14" id="KW-1015">Disulfide bond</keyword>
<feature type="signal peptide" evidence="17">
    <location>
        <begin position="1"/>
        <end position="24"/>
    </location>
</feature>
<feature type="chain" id="PRO_5040171615" description="Integrin beta" evidence="17">
    <location>
        <begin position="25"/>
        <end position="822"/>
    </location>
</feature>
<dbReference type="PIRSF" id="PIRSF002512">
    <property type="entry name" value="Integrin_B"/>
    <property type="match status" value="1"/>
</dbReference>
<evidence type="ECO:0000256" key="15">
    <source>
        <dbReference type="RuleBase" id="RU000633"/>
    </source>
</evidence>
<feature type="transmembrane region" description="Helical" evidence="16">
    <location>
        <begin position="736"/>
        <end position="760"/>
    </location>
</feature>
<feature type="disulfide bond" evidence="14">
    <location>
        <begin position="654"/>
        <end position="732"/>
    </location>
</feature>
<evidence type="ECO:0000256" key="9">
    <source>
        <dbReference type="ARBA" id="ARBA00022989"/>
    </source>
</evidence>
<feature type="disulfide bond" evidence="14">
    <location>
        <begin position="38"/>
        <end position="71"/>
    </location>
</feature>
<dbReference type="SMART" id="SM00187">
    <property type="entry name" value="INB"/>
    <property type="match status" value="1"/>
</dbReference>
<dbReference type="Pfam" id="PF00362">
    <property type="entry name" value="Integrin_beta"/>
    <property type="match status" value="1"/>
</dbReference>
<keyword evidence="9 16" id="KW-1133">Transmembrane helix</keyword>
<evidence type="ECO:0000256" key="6">
    <source>
        <dbReference type="ARBA" id="ARBA00022729"/>
    </source>
</evidence>
<evidence type="ECO:0000256" key="17">
    <source>
        <dbReference type="SAM" id="SignalP"/>
    </source>
</evidence>
<organism evidence="20 21">
    <name type="scientific">Pseudolycoriella hygida</name>
    <dbReference type="NCBI Taxonomy" id="35572"/>
    <lineage>
        <taxon>Eukaryota</taxon>
        <taxon>Metazoa</taxon>
        <taxon>Ecdysozoa</taxon>
        <taxon>Arthropoda</taxon>
        <taxon>Hexapoda</taxon>
        <taxon>Insecta</taxon>
        <taxon>Pterygota</taxon>
        <taxon>Neoptera</taxon>
        <taxon>Endopterygota</taxon>
        <taxon>Diptera</taxon>
        <taxon>Nematocera</taxon>
        <taxon>Sciaroidea</taxon>
        <taxon>Sciaridae</taxon>
        <taxon>Pseudolycoriella</taxon>
    </lineage>
</organism>
<keyword evidence="11 16" id="KW-0472">Membrane</keyword>
<dbReference type="AlphaFoldDB" id="A0A9Q0NA29"/>
<dbReference type="InterPro" id="IPR015812">
    <property type="entry name" value="Integrin_bsu"/>
</dbReference>
<comment type="subcellular location">
    <subcellularLocation>
        <location evidence="1 15">Cell membrane</location>
        <topology evidence="1 15">Single-pass type I membrane protein</topology>
    </subcellularLocation>
</comment>
<feature type="disulfide bond" evidence="14">
    <location>
        <begin position="253"/>
        <end position="294"/>
    </location>
</feature>
<name>A0A9Q0NA29_9DIPT</name>
<evidence type="ECO:0000313" key="21">
    <source>
        <dbReference type="Proteomes" id="UP001151699"/>
    </source>
</evidence>
<evidence type="ECO:0000256" key="13">
    <source>
        <dbReference type="ARBA" id="ARBA00023180"/>
    </source>
</evidence>
<feature type="disulfide bond" evidence="14">
    <location>
        <begin position="581"/>
        <end position="586"/>
    </location>
</feature>
<evidence type="ECO:0000256" key="5">
    <source>
        <dbReference type="ARBA" id="ARBA00022692"/>
    </source>
</evidence>
<feature type="domain" description="Integrin beta subunit cytoplasmic" evidence="19">
    <location>
        <begin position="761"/>
        <end position="812"/>
    </location>
</feature>
<feature type="disulfide bond" evidence="14">
    <location>
        <begin position="494"/>
        <end position="503"/>
    </location>
</feature>
<dbReference type="InterPro" id="IPR014836">
    <property type="entry name" value="Integrin_bsu_cyt_dom"/>
</dbReference>
<keyword evidence="4" id="KW-0245">EGF-like domain</keyword>
<protein>
    <recommendedName>
        <fullName evidence="15">Integrin beta</fullName>
    </recommendedName>
</protein>
<evidence type="ECO:0000256" key="11">
    <source>
        <dbReference type="ARBA" id="ARBA00023136"/>
    </source>
</evidence>
<keyword evidence="5 15" id="KW-0812">Transmembrane</keyword>
<proteinExistence type="inferred from homology"/>
<evidence type="ECO:0000256" key="4">
    <source>
        <dbReference type="ARBA" id="ARBA00022536"/>
    </source>
</evidence>
<dbReference type="Gene3D" id="3.40.50.410">
    <property type="entry name" value="von Willebrand factor, type A domain"/>
    <property type="match status" value="1"/>
</dbReference>
<evidence type="ECO:0000256" key="16">
    <source>
        <dbReference type="SAM" id="Phobius"/>
    </source>
</evidence>
<keyword evidence="21" id="KW-1185">Reference proteome</keyword>
<feature type="disulfide bond" evidence="14">
    <location>
        <begin position="621"/>
        <end position="626"/>
    </location>
</feature>
<dbReference type="GO" id="GO:0005925">
    <property type="term" value="C:focal adhesion"/>
    <property type="evidence" value="ECO:0007669"/>
    <property type="project" value="TreeGrafter"/>
</dbReference>
<dbReference type="Pfam" id="PF18372">
    <property type="entry name" value="I-EGF_1"/>
    <property type="match status" value="1"/>
</dbReference>
<dbReference type="PANTHER" id="PTHR10082:SF59">
    <property type="entry name" value="INTEGRIN BETA-NU"/>
    <property type="match status" value="1"/>
</dbReference>
<evidence type="ECO:0000259" key="18">
    <source>
        <dbReference type="SMART" id="SM00187"/>
    </source>
</evidence>
<sequence length="822" mass="92840">MWKTGTTIVLLTVISLFEVVVVNAEGELCLLYESCGKCLTADPICSWCIDPNYDMQKPRCGTKTRLTALNCKEIYENTPKHIEVTQNDTTHDFAKDSLDAVQIQPQKVKITMKRGQTQKFEMKFRPAKNYPLDLYYLMDLTWSMQEHKEMLFRVGNDLALTLEKLTENYLIGFGSFVDKPSMPFAPMGKEMNNPCALAGDHSHVCEKTYGFRHHQLLTSNVKEFKEKVNASTVSANYDNLEGGLDALMQTIVCQERIGWRNQSRKIVILATDGLIHFAGDGLLAGVVKKNDKQCYLDENGDYLASLDMDYPSLEEIYRELLKRKINVYFAIRGSEYTMTKMKHYYEQLHKLTEEISELGVIEQDSSNILQMVSDGYKEFVKKIQFFDNAPPNIQIKYETRCGKEFFSLREQSKCENAEMGEEYEFTISLTALDYPADGARQQTFRIEETSTSSEYMEVEVNIEDDCPCLVGSDAQENSATCNLHGKLVCGMCLCDGGFSGRSCECDLLNYSSSKELDQRCRLPTTDGNGTVSLGPICSDRGECSCGQCYCNFGFSGEFCDCYECPYYQGKPCGGNSERAFCDCGECKCHDGWTGEKCDCATSTAPCIAPNSDKECSGHGACDCGQCRCASNFYGTFCEMTSTAINALCLYYEPCVNCLLDRNEFKNCSDLDERCMAKDGTKFYYEFVDDISDSKIQCVTRFTTSEGVQCDKKFTYQINEQSESFLRILSAECKKGLTVASVFAITIITTLLLGILLILLIKLVNYTRDRREFARFEEEKNKTNYSMQSPIYNSPIRSYQMPPELSSSSFEVNRLSAMSTKSN</sequence>
<feature type="disulfide bond" evidence="14">
    <location>
        <begin position="588"/>
        <end position="597"/>
    </location>
</feature>
<evidence type="ECO:0000256" key="3">
    <source>
        <dbReference type="ARBA" id="ARBA00022475"/>
    </source>
</evidence>
<evidence type="ECO:0000256" key="12">
    <source>
        <dbReference type="ARBA" id="ARBA00023157"/>
    </source>
</evidence>
<feature type="disulfide bond" evidence="14">
    <location>
        <begin position="543"/>
        <end position="548"/>
    </location>
</feature>
<evidence type="ECO:0000256" key="8">
    <source>
        <dbReference type="ARBA" id="ARBA00022889"/>
    </source>
</evidence>
<dbReference type="Pfam" id="PF17205">
    <property type="entry name" value="PSI_integrin"/>
    <property type="match status" value="1"/>
</dbReference>
<dbReference type="PRINTS" id="PR01186">
    <property type="entry name" value="INTEGRINB"/>
</dbReference>
<dbReference type="InterPro" id="IPR002369">
    <property type="entry name" value="Integrin_bsu_VWA"/>
</dbReference>
<feature type="disulfide bond" evidence="14">
    <location>
        <begin position="489"/>
        <end position="537"/>
    </location>
</feature>
<dbReference type="Gene3D" id="2.60.40.1510">
    <property type="entry name" value="ntegrin, alpha v. Chain A, domain 3"/>
    <property type="match status" value="1"/>
</dbReference>
<dbReference type="InterPro" id="IPR033760">
    <property type="entry name" value="Integrin_beta_N"/>
</dbReference>
<dbReference type="EMBL" id="WJQU01000001">
    <property type="protein sequence ID" value="KAJ6646515.1"/>
    <property type="molecule type" value="Genomic_DNA"/>
</dbReference>
<feature type="domain" description="Integrin beta subunit VWA" evidence="18">
    <location>
        <begin position="34"/>
        <end position="468"/>
    </location>
</feature>
<dbReference type="InterPro" id="IPR013111">
    <property type="entry name" value="EGF_extracell"/>
</dbReference>
<keyword evidence="10 15" id="KW-0401">Integrin</keyword>
<dbReference type="Proteomes" id="UP001151699">
    <property type="component" value="Chromosome A"/>
</dbReference>
<dbReference type="SUPFAM" id="SSF53300">
    <property type="entry name" value="vWA-like"/>
    <property type="match status" value="1"/>
</dbReference>
<evidence type="ECO:0000256" key="10">
    <source>
        <dbReference type="ARBA" id="ARBA00023037"/>
    </source>
</evidence>
<feature type="disulfide bond" evidence="14">
    <location>
        <begin position="561"/>
        <end position="564"/>
    </location>
</feature>
<feature type="disulfide bond" evidence="14">
    <location>
        <begin position="599"/>
        <end position="606"/>
    </location>
</feature>
<feature type="disulfide bond" evidence="14">
    <location>
        <begin position="545"/>
        <end position="572"/>
    </location>
</feature>
<feature type="disulfide bond" evidence="14">
    <location>
        <begin position="195"/>
        <end position="205"/>
    </location>
</feature>
<keyword evidence="7" id="KW-0677">Repeat</keyword>
<dbReference type="PANTHER" id="PTHR10082">
    <property type="entry name" value="INTEGRIN BETA SUBUNIT"/>
    <property type="match status" value="1"/>
</dbReference>
<feature type="disulfide bond" evidence="14">
    <location>
        <begin position="48"/>
        <end position="60"/>
    </location>
</feature>
<dbReference type="InterPro" id="IPR057243">
    <property type="entry name" value="Integrin_I-EGF_CS"/>
</dbReference>
<reference evidence="20" key="1">
    <citation type="submission" date="2022-07" db="EMBL/GenBank/DDBJ databases">
        <authorList>
            <person name="Trinca V."/>
            <person name="Uliana J.V.C."/>
            <person name="Torres T.T."/>
            <person name="Ward R.J."/>
            <person name="Monesi N."/>
        </authorList>
    </citation>
    <scope>NUCLEOTIDE SEQUENCE</scope>
    <source>
        <strain evidence="20">HSMRA1968</strain>
        <tissue evidence="20">Whole embryos</tissue>
    </source>
</reference>
<feature type="disulfide bond" evidence="14">
    <location>
        <begin position="674"/>
        <end position="709"/>
    </location>
</feature>
<comment type="caution">
    <text evidence="20">The sequence shown here is derived from an EMBL/GenBank/DDBJ whole genome shotgun (WGS) entry which is preliminary data.</text>
</comment>
<dbReference type="SUPFAM" id="SSF103575">
    <property type="entry name" value="Plexin repeat"/>
    <property type="match status" value="1"/>
</dbReference>
<dbReference type="GO" id="GO:0007160">
    <property type="term" value="P:cell-matrix adhesion"/>
    <property type="evidence" value="ECO:0007669"/>
    <property type="project" value="TreeGrafter"/>
</dbReference>
<dbReference type="InterPro" id="IPR040622">
    <property type="entry name" value="EGF_integrin_1"/>
</dbReference>
<feature type="disulfide bond" evidence="14">
    <location>
        <begin position="550"/>
        <end position="559"/>
    </location>
</feature>
<feature type="disulfide bond" evidence="14">
    <location>
        <begin position="583"/>
        <end position="615"/>
    </location>
</feature>
<keyword evidence="3" id="KW-1003">Cell membrane</keyword>
<dbReference type="GO" id="GO:0005178">
    <property type="term" value="F:integrin binding"/>
    <property type="evidence" value="ECO:0007669"/>
    <property type="project" value="TreeGrafter"/>
</dbReference>
<evidence type="ECO:0000256" key="1">
    <source>
        <dbReference type="ARBA" id="ARBA00004251"/>
    </source>
</evidence>
<keyword evidence="6 17" id="KW-0732">Signal</keyword>
<feature type="disulfide bond" evidence="14">
    <location>
        <begin position="35"/>
        <end position="45"/>
    </location>
</feature>
<evidence type="ECO:0000256" key="2">
    <source>
        <dbReference type="ARBA" id="ARBA00007449"/>
    </source>
</evidence>
<dbReference type="GO" id="GO:0007229">
    <property type="term" value="P:integrin-mediated signaling pathway"/>
    <property type="evidence" value="ECO:0007669"/>
    <property type="project" value="UniProtKB-KW"/>
</dbReference>
<dbReference type="Gene3D" id="3.30.1680.10">
    <property type="entry name" value="ligand-binding face of the semaphorins, domain 2"/>
    <property type="match status" value="1"/>
</dbReference>
<accession>A0A9Q0NA29</accession>